<dbReference type="GO" id="GO:0019005">
    <property type="term" value="C:SCF ubiquitin ligase complex"/>
    <property type="evidence" value="ECO:0007669"/>
    <property type="project" value="TreeGrafter"/>
</dbReference>
<feature type="compositionally biased region" description="Basic and acidic residues" evidence="1">
    <location>
        <begin position="33"/>
        <end position="44"/>
    </location>
</feature>
<reference evidence="3 4" key="1">
    <citation type="submission" date="2015-03" db="EMBL/GenBank/DDBJ databases">
        <title>RNA-seq based gene annotation and comparative genomics of four Zymoseptoria species reveal species-specific pathogenicity related genes and transposable element activity.</title>
        <authorList>
            <person name="Grandaubert J."/>
            <person name="Bhattacharyya A."/>
            <person name="Stukenbrock E.H."/>
        </authorList>
    </citation>
    <scope>NUCLEOTIDE SEQUENCE [LARGE SCALE GENOMIC DNA]</scope>
    <source>
        <strain evidence="3 4">Zb18110</strain>
    </source>
</reference>
<protein>
    <submittedName>
        <fullName evidence="3">DNA repair protein Rad7</fullName>
    </submittedName>
</protein>
<accession>A0A0F4GFE8</accession>
<dbReference type="Proteomes" id="UP000033647">
    <property type="component" value="Unassembled WGS sequence"/>
</dbReference>
<evidence type="ECO:0000313" key="3">
    <source>
        <dbReference type="EMBL" id="KJX94895.1"/>
    </source>
</evidence>
<dbReference type="Pfam" id="PF23550">
    <property type="entry name" value="zf_Tbcl_Rhp7"/>
    <property type="match status" value="1"/>
</dbReference>
<proteinExistence type="predicted"/>
<feature type="domain" description="DNA repair protein rhp7 treble clef" evidence="2">
    <location>
        <begin position="138"/>
        <end position="175"/>
    </location>
</feature>
<evidence type="ECO:0000256" key="1">
    <source>
        <dbReference type="SAM" id="MobiDB-lite"/>
    </source>
</evidence>
<dbReference type="SUPFAM" id="SSF52047">
    <property type="entry name" value="RNI-like"/>
    <property type="match status" value="2"/>
</dbReference>
<dbReference type="PANTHER" id="PTHR13318:SF234">
    <property type="entry name" value="RNI-LIKE PROTEIN"/>
    <property type="match status" value="1"/>
</dbReference>
<dbReference type="GO" id="GO:0031146">
    <property type="term" value="P:SCF-dependent proteasomal ubiquitin-dependent protein catabolic process"/>
    <property type="evidence" value="ECO:0007669"/>
    <property type="project" value="TreeGrafter"/>
</dbReference>
<dbReference type="InterPro" id="IPR032675">
    <property type="entry name" value="LRR_dom_sf"/>
</dbReference>
<evidence type="ECO:0000313" key="4">
    <source>
        <dbReference type="Proteomes" id="UP000033647"/>
    </source>
</evidence>
<dbReference type="Gene3D" id="3.80.10.10">
    <property type="entry name" value="Ribonuclease Inhibitor"/>
    <property type="match status" value="2"/>
</dbReference>
<dbReference type="STRING" id="1047168.A0A0F4GFE8"/>
<dbReference type="InterPro" id="IPR006553">
    <property type="entry name" value="Leu-rich_rpt_Cys-con_subtyp"/>
</dbReference>
<feature type="region of interest" description="Disordered" evidence="1">
    <location>
        <begin position="179"/>
        <end position="203"/>
    </location>
</feature>
<dbReference type="SMART" id="SM00367">
    <property type="entry name" value="LRR_CC"/>
    <property type="match status" value="5"/>
</dbReference>
<dbReference type="EMBL" id="LAFY01004112">
    <property type="protein sequence ID" value="KJX94895.1"/>
    <property type="molecule type" value="Genomic_DNA"/>
</dbReference>
<sequence>MTGRRGGNRNIRGPQSALTDFLAANNISAAQIRDDYERRRREANQDENAGEGAAAVTANIDEAVALAVAAEVADEVEKAEKTKKRKRNEKEAIEKIKKAKASASKKGKGKKKKDDDDSMDSDADYDDAITYKKARPAPGQFEHCELCNKRFTVTPYSKEGPDGGLLCAPCGKAQTKDLKAEKKVATKPVGRKRRKMESDRLDGIASGGAKSLQQLCIAKVAESHEDIEELGELPQALLQRLGEIFSKKRVLKPKNLPLFLRPDLDSVIVHDAAYLEVENYNQIFATVPNVEKLVLGNCCQMKDESIDYMLERCHNLKHLQLYAANLVTDAMWRRLFQEIGEKLEVVKLSWLDASFDDASVQQMVEHTPNLIRLKLKLCRRMGEYAVKAISQLPQLEHLSLLMNKDVRVDVLNDMISKRGPLLRTLSLEKFMDADDTVLAAIHDHCTQLSKLRLSENDTATDAGFAALFTNWNNPPLTFVDFNSTRDMDNNNPNGPEEAIGLSSTGFKALMSHSGEALRHVDISSCRHIELSAFMDVFNGTMTYPALEYINVSFCNRIDNSVIAGIFKSCPALKKLVAFGCFDVQEIVVPRKIALIGVPRAQDAIEQHGVGIDVEEAISRMVEVAA</sequence>
<dbReference type="OrthoDB" id="1924287at2759"/>
<name>A0A0F4GFE8_9PEZI</name>
<dbReference type="AlphaFoldDB" id="A0A0F4GFE8"/>
<feature type="region of interest" description="Disordered" evidence="1">
    <location>
        <begin position="75"/>
        <end position="122"/>
    </location>
</feature>
<dbReference type="InterPro" id="IPR056451">
    <property type="entry name" value="Znf_Tbcl_Rhp7"/>
</dbReference>
<organism evidence="3 4">
    <name type="scientific">Zymoseptoria brevis</name>
    <dbReference type="NCBI Taxonomy" id="1047168"/>
    <lineage>
        <taxon>Eukaryota</taxon>
        <taxon>Fungi</taxon>
        <taxon>Dikarya</taxon>
        <taxon>Ascomycota</taxon>
        <taxon>Pezizomycotina</taxon>
        <taxon>Dothideomycetes</taxon>
        <taxon>Dothideomycetidae</taxon>
        <taxon>Mycosphaerellales</taxon>
        <taxon>Mycosphaerellaceae</taxon>
        <taxon>Zymoseptoria</taxon>
    </lineage>
</organism>
<keyword evidence="4" id="KW-1185">Reference proteome</keyword>
<evidence type="ECO:0000259" key="2">
    <source>
        <dbReference type="Pfam" id="PF23550"/>
    </source>
</evidence>
<feature type="region of interest" description="Disordered" evidence="1">
    <location>
        <begin position="33"/>
        <end position="54"/>
    </location>
</feature>
<dbReference type="FunFam" id="3.80.10.10:FF:000601">
    <property type="entry name" value="DNA repair protein Rad7, protein"/>
    <property type="match status" value="1"/>
</dbReference>
<feature type="compositionally biased region" description="Basic residues" evidence="1">
    <location>
        <begin position="97"/>
        <end position="111"/>
    </location>
</feature>
<comment type="caution">
    <text evidence="3">The sequence shown here is derived from an EMBL/GenBank/DDBJ whole genome shotgun (WGS) entry which is preliminary data.</text>
</comment>
<dbReference type="SMR" id="A0A0F4GFE8"/>
<dbReference type="PANTHER" id="PTHR13318">
    <property type="entry name" value="PARTNER OF PAIRED, ISOFORM B-RELATED"/>
    <property type="match status" value="1"/>
</dbReference>
<gene>
    <name evidence="3" type="ORF">TI39_contig4153g00014</name>
</gene>